<dbReference type="PROSITE" id="PS01124">
    <property type="entry name" value="HTH_ARAC_FAMILY_2"/>
    <property type="match status" value="1"/>
</dbReference>
<name>A0A4P6M3B3_9FIRM</name>
<dbReference type="InterPro" id="IPR011991">
    <property type="entry name" value="ArsR-like_HTH"/>
</dbReference>
<evidence type="ECO:0000313" key="5">
    <source>
        <dbReference type="EMBL" id="QBE97847.1"/>
    </source>
</evidence>
<sequence>MKILVFGNADMKPGFIRAGNQHGHHVLYTDRLPSVDEALSFSPDAVILMIQRPASRIQDCLAAVYHACTARLFLLFELHENGVCCFVETTQRDNRLHDFFLTAAEGKHVVSLQYPHQSWKNRFPDAFRHLERREAMKMMLYGVTEEEFESSRKQYDLHIHSSDFYLFMWELDKTALVDYPVNKSIHYFLHALRLEDFLLILEENQGGEIIFSDISFAYILVNASRPSCARTRRQQADHLALEFSKAAGQISSNCFISDLLQGPEDISRGHQDFKRTCAYRFFCREAVAISNDYIKTHQRWFSRDEIQNTIDAIEHYLSFDISNEELPKLIRHLYLKIVKPSMSYKLYYLVSESILKSLKDELSVKLLMETIDSPWLVLTTQLGTIEESCARVLDCINTLAKQQVKTHNISNRVVRQVLRHIEEHYTQPLSVSDIAKRLNVSPSYLSQCFKAETGVSIKHYLTMRRMQQAKQLLLTTDESVSSIAIAVGYDDYRQFSKMFKVYTGVTPVQCRKGVM</sequence>
<dbReference type="GO" id="GO:0003700">
    <property type="term" value="F:DNA-binding transcription factor activity"/>
    <property type="evidence" value="ECO:0007669"/>
    <property type="project" value="InterPro"/>
</dbReference>
<dbReference type="AlphaFoldDB" id="A0A4P6M3B3"/>
<evidence type="ECO:0000259" key="4">
    <source>
        <dbReference type="PROSITE" id="PS01124"/>
    </source>
</evidence>
<dbReference type="KEGG" id="bpro:PMF13cell1_03410"/>
<dbReference type="RefSeq" id="WP_130181475.1">
    <property type="nucleotide sequence ID" value="NZ_CP035945.1"/>
</dbReference>
<dbReference type="SMART" id="SM00342">
    <property type="entry name" value="HTH_ARAC"/>
    <property type="match status" value="1"/>
</dbReference>
<dbReference type="InterPro" id="IPR009057">
    <property type="entry name" value="Homeodomain-like_sf"/>
</dbReference>
<dbReference type="PANTHER" id="PTHR43280:SF2">
    <property type="entry name" value="HTH-TYPE TRANSCRIPTIONAL REGULATOR EXSA"/>
    <property type="match status" value="1"/>
</dbReference>
<evidence type="ECO:0000256" key="3">
    <source>
        <dbReference type="ARBA" id="ARBA00023163"/>
    </source>
</evidence>
<keyword evidence="3" id="KW-0804">Transcription</keyword>
<dbReference type="GO" id="GO:0043565">
    <property type="term" value="F:sequence-specific DNA binding"/>
    <property type="evidence" value="ECO:0007669"/>
    <property type="project" value="InterPro"/>
</dbReference>
<dbReference type="SUPFAM" id="SSF46689">
    <property type="entry name" value="Homeodomain-like"/>
    <property type="match status" value="2"/>
</dbReference>
<dbReference type="Proteomes" id="UP000289794">
    <property type="component" value="Chromosome"/>
</dbReference>
<gene>
    <name evidence="5" type="primary">araC_11</name>
    <name evidence="5" type="ORF">PMF13cell1_03410</name>
</gene>
<dbReference type="EMBL" id="CP035945">
    <property type="protein sequence ID" value="QBE97847.1"/>
    <property type="molecule type" value="Genomic_DNA"/>
</dbReference>
<evidence type="ECO:0000256" key="1">
    <source>
        <dbReference type="ARBA" id="ARBA00023015"/>
    </source>
</evidence>
<dbReference type="Pfam" id="PF12833">
    <property type="entry name" value="HTH_18"/>
    <property type="match status" value="1"/>
</dbReference>
<reference evidence="5 6" key="1">
    <citation type="submission" date="2019-01" db="EMBL/GenBank/DDBJ databases">
        <title>PMF-metabolizing Aryl O-demethylase.</title>
        <authorList>
            <person name="Kim M."/>
        </authorList>
    </citation>
    <scope>NUCLEOTIDE SEQUENCE [LARGE SCALE GENOMIC DNA]</scope>
    <source>
        <strain evidence="5 6">PMF1</strain>
    </source>
</reference>
<organism evidence="5 6">
    <name type="scientific">Blautia producta</name>
    <dbReference type="NCBI Taxonomy" id="33035"/>
    <lineage>
        <taxon>Bacteria</taxon>
        <taxon>Bacillati</taxon>
        <taxon>Bacillota</taxon>
        <taxon>Clostridia</taxon>
        <taxon>Lachnospirales</taxon>
        <taxon>Lachnospiraceae</taxon>
        <taxon>Blautia</taxon>
    </lineage>
</organism>
<evidence type="ECO:0000313" key="6">
    <source>
        <dbReference type="Proteomes" id="UP000289794"/>
    </source>
</evidence>
<keyword evidence="1" id="KW-0805">Transcription regulation</keyword>
<proteinExistence type="predicted"/>
<evidence type="ECO:0000256" key="2">
    <source>
        <dbReference type="ARBA" id="ARBA00023125"/>
    </source>
</evidence>
<dbReference type="PANTHER" id="PTHR43280">
    <property type="entry name" value="ARAC-FAMILY TRANSCRIPTIONAL REGULATOR"/>
    <property type="match status" value="1"/>
</dbReference>
<accession>A0A4P6M3B3</accession>
<feature type="domain" description="HTH araC/xylS-type" evidence="4">
    <location>
        <begin position="415"/>
        <end position="513"/>
    </location>
</feature>
<keyword evidence="2" id="KW-0238">DNA-binding</keyword>
<protein>
    <submittedName>
        <fullName evidence="5">Arabinose operon regulatory protein</fullName>
    </submittedName>
</protein>
<dbReference type="InterPro" id="IPR018060">
    <property type="entry name" value="HTH_AraC"/>
</dbReference>
<dbReference type="Gene3D" id="1.10.10.60">
    <property type="entry name" value="Homeodomain-like"/>
    <property type="match status" value="2"/>
</dbReference>
<dbReference type="CDD" id="cd00090">
    <property type="entry name" value="HTH_ARSR"/>
    <property type="match status" value="1"/>
</dbReference>